<organism evidence="1 2">
    <name type="scientific">Desulfolutivibrio sulfodismutans</name>
    <dbReference type="NCBI Taxonomy" id="63561"/>
    <lineage>
        <taxon>Bacteria</taxon>
        <taxon>Pseudomonadati</taxon>
        <taxon>Thermodesulfobacteriota</taxon>
        <taxon>Desulfovibrionia</taxon>
        <taxon>Desulfovibrionales</taxon>
        <taxon>Desulfovibrionaceae</taxon>
        <taxon>Desulfolutivibrio</taxon>
    </lineage>
</organism>
<dbReference type="Proteomes" id="UP000469724">
    <property type="component" value="Unassembled WGS sequence"/>
</dbReference>
<reference evidence="1 2" key="1">
    <citation type="submission" date="2020-02" db="EMBL/GenBank/DDBJ databases">
        <title>Comparative genomics of sulfur disproportionating microorganisms.</title>
        <authorList>
            <person name="Ward L.M."/>
            <person name="Bertran E."/>
            <person name="Johnston D.T."/>
        </authorList>
    </citation>
    <scope>NUCLEOTIDE SEQUENCE [LARGE SCALE GENOMIC DNA]</scope>
    <source>
        <strain evidence="1 2">DSM 3696</strain>
    </source>
</reference>
<sequence>MSRIAYHLTNGTVSRSLPDPLERALYQDHLIVHRFGEAWGYLPRQDDGLLLVEGTLIMSSCSTYWPLANDFCIAGTDGINGSWVPQPPGSTPQYVGVRFASPLRVTGFQFSCGVRELSVCPYATGPCAYPSTFVLEASNDEALWTPLLAVTDYRAMRVATASPFPDERMEDYELGRIFLSDLMDVPNDAFFLAYRMRIEAAVTDLFGNYNVSELIFHGQHS</sequence>
<name>A0A7K3NKP8_9BACT</name>
<dbReference type="AlphaFoldDB" id="A0A7K3NKP8"/>
<keyword evidence="2" id="KW-1185">Reference proteome</keyword>
<protein>
    <submittedName>
        <fullName evidence="1">Uncharacterized protein</fullName>
    </submittedName>
</protein>
<proteinExistence type="predicted"/>
<dbReference type="RefSeq" id="WP_163301825.1">
    <property type="nucleotide sequence ID" value="NZ_JAAGRQ010000027.1"/>
</dbReference>
<gene>
    <name evidence="1" type="ORF">G3N56_08465</name>
</gene>
<evidence type="ECO:0000313" key="1">
    <source>
        <dbReference type="EMBL" id="NDY56776.1"/>
    </source>
</evidence>
<comment type="caution">
    <text evidence="1">The sequence shown here is derived from an EMBL/GenBank/DDBJ whole genome shotgun (WGS) entry which is preliminary data.</text>
</comment>
<evidence type="ECO:0000313" key="2">
    <source>
        <dbReference type="Proteomes" id="UP000469724"/>
    </source>
</evidence>
<accession>A0A7K3NKP8</accession>
<dbReference type="EMBL" id="JAAGRQ010000027">
    <property type="protein sequence ID" value="NDY56776.1"/>
    <property type="molecule type" value="Genomic_DNA"/>
</dbReference>